<name>A0A183U426_TOXCA</name>
<dbReference type="AlphaFoldDB" id="A0A183U426"/>
<reference evidence="2 3" key="2">
    <citation type="submission" date="2018-11" db="EMBL/GenBank/DDBJ databases">
        <authorList>
            <consortium name="Pathogen Informatics"/>
        </authorList>
    </citation>
    <scope>NUCLEOTIDE SEQUENCE [LARGE SCALE GENOMIC DNA]</scope>
</reference>
<dbReference type="EMBL" id="UYWY01003964">
    <property type="protein sequence ID" value="VDM28963.1"/>
    <property type="molecule type" value="Genomic_DNA"/>
</dbReference>
<keyword evidence="1" id="KW-0732">Signal</keyword>
<evidence type="ECO:0000313" key="3">
    <source>
        <dbReference type="Proteomes" id="UP000050794"/>
    </source>
</evidence>
<feature type="chain" id="PRO_5044552987" evidence="1">
    <location>
        <begin position="21"/>
        <end position="58"/>
    </location>
</feature>
<dbReference type="Proteomes" id="UP000050794">
    <property type="component" value="Unassembled WGS sequence"/>
</dbReference>
<evidence type="ECO:0000313" key="4">
    <source>
        <dbReference type="WBParaSite" id="TCNE_0000324601-mRNA-1"/>
    </source>
</evidence>
<protein>
    <submittedName>
        <fullName evidence="4">Secreted protein</fullName>
    </submittedName>
</protein>
<proteinExistence type="predicted"/>
<keyword evidence="3" id="KW-1185">Reference proteome</keyword>
<feature type="signal peptide" evidence="1">
    <location>
        <begin position="1"/>
        <end position="20"/>
    </location>
</feature>
<evidence type="ECO:0000256" key="1">
    <source>
        <dbReference type="SAM" id="SignalP"/>
    </source>
</evidence>
<sequence length="58" mass="6468">MARWIIVVLFINGLVPLEQGFYVPGVAPVEFKINDPIEVKSIIGHMRADDVNMQPADC</sequence>
<organism evidence="3 4">
    <name type="scientific">Toxocara canis</name>
    <name type="common">Canine roundworm</name>
    <dbReference type="NCBI Taxonomy" id="6265"/>
    <lineage>
        <taxon>Eukaryota</taxon>
        <taxon>Metazoa</taxon>
        <taxon>Ecdysozoa</taxon>
        <taxon>Nematoda</taxon>
        <taxon>Chromadorea</taxon>
        <taxon>Rhabditida</taxon>
        <taxon>Spirurina</taxon>
        <taxon>Ascaridomorpha</taxon>
        <taxon>Ascaridoidea</taxon>
        <taxon>Toxocaridae</taxon>
        <taxon>Toxocara</taxon>
    </lineage>
</organism>
<dbReference type="WBParaSite" id="TCNE_0000324601-mRNA-1">
    <property type="protein sequence ID" value="TCNE_0000324601-mRNA-1"/>
    <property type="gene ID" value="TCNE_0000324601"/>
</dbReference>
<accession>A0A183U426</accession>
<reference evidence="4" key="1">
    <citation type="submission" date="2016-06" db="UniProtKB">
        <authorList>
            <consortium name="WormBaseParasite"/>
        </authorList>
    </citation>
    <scope>IDENTIFICATION</scope>
</reference>
<evidence type="ECO:0000313" key="2">
    <source>
        <dbReference type="EMBL" id="VDM28963.1"/>
    </source>
</evidence>
<gene>
    <name evidence="2" type="ORF">TCNE_LOCUS3246</name>
</gene>